<feature type="region of interest" description="Disordered" evidence="1">
    <location>
        <begin position="123"/>
        <end position="167"/>
    </location>
</feature>
<evidence type="ECO:0000313" key="2">
    <source>
        <dbReference type="EMBL" id="MBA9063083.1"/>
    </source>
</evidence>
<keyword evidence="3" id="KW-1185">Reference proteome</keyword>
<dbReference type="Proteomes" id="UP000565455">
    <property type="component" value="Unassembled WGS sequence"/>
</dbReference>
<reference evidence="2 3" key="1">
    <citation type="submission" date="2020-08" db="EMBL/GenBank/DDBJ databases">
        <title>Genomic Encyclopedia of Type Strains, Phase IV (KMG-IV): sequencing the most valuable type-strain genomes for metagenomic binning, comparative biology and taxonomic classification.</title>
        <authorList>
            <person name="Goeker M."/>
        </authorList>
    </citation>
    <scope>NUCLEOTIDE SEQUENCE [LARGE SCALE GENOMIC DNA]</scope>
    <source>
        <strain evidence="2 3">DSM 5686</strain>
    </source>
</reference>
<dbReference type="RefSeq" id="WP_182592025.1">
    <property type="nucleotide sequence ID" value="NZ_JACJIM010000003.1"/>
</dbReference>
<name>A0ABR6DAW7_9HYPH</name>
<accession>A0ABR6DAW7</accession>
<sequence length="226" mass="24410">MIDISQTTAPRSDQLNADDLIGGPRTITVTRVSKMKEPDQPIAIYFEGDGGKPYKPGKSMRRVLLRIWGQDGTAYVGRRMTLYRDDAVQFGGAAVGGIRISHMSGISSAVTMALTVTRASRKPFTVKPLPEKRSRAPEKRQDDPAPAGEQQDAPRQPSSRDRLYAAARAEAAKGSDALRFFRADLDPRADRALDAIADDLERIAAAADVADDDGFPGFAPPAEEAA</sequence>
<protein>
    <recommendedName>
        <fullName evidence="4">Single-stranded DNA-binding protein</fullName>
    </recommendedName>
</protein>
<evidence type="ECO:0000256" key="1">
    <source>
        <dbReference type="SAM" id="MobiDB-lite"/>
    </source>
</evidence>
<proteinExistence type="predicted"/>
<dbReference type="GeneID" id="96604176"/>
<evidence type="ECO:0000313" key="3">
    <source>
        <dbReference type="Proteomes" id="UP000565455"/>
    </source>
</evidence>
<comment type="caution">
    <text evidence="2">The sequence shown here is derived from an EMBL/GenBank/DDBJ whole genome shotgun (WGS) entry which is preliminary data.</text>
</comment>
<organism evidence="2 3">
    <name type="scientific">Methylobacterium fujisawaense</name>
    <dbReference type="NCBI Taxonomy" id="107400"/>
    <lineage>
        <taxon>Bacteria</taxon>
        <taxon>Pseudomonadati</taxon>
        <taxon>Pseudomonadota</taxon>
        <taxon>Alphaproteobacteria</taxon>
        <taxon>Hyphomicrobiales</taxon>
        <taxon>Methylobacteriaceae</taxon>
        <taxon>Methylobacterium</taxon>
    </lineage>
</organism>
<feature type="compositionally biased region" description="Basic and acidic residues" evidence="1">
    <location>
        <begin position="129"/>
        <end position="143"/>
    </location>
</feature>
<dbReference type="EMBL" id="JACJIM010000003">
    <property type="protein sequence ID" value="MBA9063083.1"/>
    <property type="molecule type" value="Genomic_DNA"/>
</dbReference>
<gene>
    <name evidence="2" type="ORF">GGQ91_002471</name>
</gene>
<evidence type="ECO:0008006" key="4">
    <source>
        <dbReference type="Google" id="ProtNLM"/>
    </source>
</evidence>